<dbReference type="CDD" id="cd00293">
    <property type="entry name" value="USP-like"/>
    <property type="match status" value="1"/>
</dbReference>
<dbReference type="PANTHER" id="PTHR46268">
    <property type="entry name" value="STRESS RESPONSE PROTEIN NHAX"/>
    <property type="match status" value="1"/>
</dbReference>
<comment type="similarity">
    <text evidence="1">Belongs to the universal stress protein A family.</text>
</comment>
<evidence type="ECO:0000313" key="3">
    <source>
        <dbReference type="EMBL" id="PRH84794.1"/>
    </source>
</evidence>
<protein>
    <submittedName>
        <fullName evidence="3">Universal stress protein UspA</fullName>
    </submittedName>
</protein>
<gene>
    <name evidence="3" type="ORF">C5L14_24975</name>
</gene>
<comment type="caution">
    <text evidence="3">The sequence shown here is derived from an EMBL/GenBank/DDBJ whole genome shotgun (WGS) entry which is preliminary data.</text>
</comment>
<feature type="domain" description="UspA" evidence="2">
    <location>
        <begin position="169"/>
        <end position="285"/>
    </location>
</feature>
<sequence length="291" mass="32348">MTTFSSRGRSENMTYTSMLVHVQDNKESDERIRLAALLASRFGAKLIGIGCVPAIDITARERIKPVSLSHDGADSRPVLPWYGDDDLEPRFRDAAVSNREDLEWQTSMQFPADALYHESARADLVIVGQRRHSPPNLPHLALDPAEIVLRCGRPVLVVPPSLSQLAADHVLVAWSNTREARRAVIDALPFLREASRVSIVEIVEESGRDNAARRVDAVAEFLRLHDVETHAQVLETIDGTVCETILVHAEQQHADLIVAGGYGHARAREWMFGGVTRDLLHYSTKCCLLSH</sequence>
<dbReference type="Gene3D" id="3.40.50.12370">
    <property type="match status" value="1"/>
</dbReference>
<evidence type="ECO:0000313" key="4">
    <source>
        <dbReference type="Proteomes" id="UP000237682"/>
    </source>
</evidence>
<reference evidence="3 4" key="1">
    <citation type="submission" date="2018-02" db="EMBL/GenBank/DDBJ databases">
        <title>Whole genome sequencing of endophytic bacterium.</title>
        <authorList>
            <person name="Eedara R."/>
            <person name="Podile A.R."/>
        </authorList>
    </citation>
    <scope>NUCLEOTIDE SEQUENCE [LARGE SCALE GENOMIC DNA]</scope>
    <source>
        <strain evidence="3 4">RP1T</strain>
    </source>
</reference>
<dbReference type="SUPFAM" id="SSF52402">
    <property type="entry name" value="Adenine nucleotide alpha hydrolases-like"/>
    <property type="match status" value="2"/>
</dbReference>
<proteinExistence type="inferred from homology"/>
<dbReference type="Pfam" id="PF00582">
    <property type="entry name" value="Usp"/>
    <property type="match status" value="1"/>
</dbReference>
<dbReference type="AlphaFoldDB" id="A0A2S9Q683"/>
<keyword evidence="4" id="KW-1185">Reference proteome</keyword>
<name>A0A2S9Q683_9HYPH</name>
<dbReference type="Proteomes" id="UP000237682">
    <property type="component" value="Unassembled WGS sequence"/>
</dbReference>
<evidence type="ECO:0000259" key="2">
    <source>
        <dbReference type="Pfam" id="PF00582"/>
    </source>
</evidence>
<organism evidence="3 4">
    <name type="scientific">Labrys okinawensis</name>
    <dbReference type="NCBI Taxonomy" id="346911"/>
    <lineage>
        <taxon>Bacteria</taxon>
        <taxon>Pseudomonadati</taxon>
        <taxon>Pseudomonadota</taxon>
        <taxon>Alphaproteobacteria</taxon>
        <taxon>Hyphomicrobiales</taxon>
        <taxon>Xanthobacteraceae</taxon>
        <taxon>Labrys</taxon>
    </lineage>
</organism>
<evidence type="ECO:0000256" key="1">
    <source>
        <dbReference type="ARBA" id="ARBA00008791"/>
    </source>
</evidence>
<accession>A0A2S9Q683</accession>
<dbReference type="PANTHER" id="PTHR46268:SF15">
    <property type="entry name" value="UNIVERSAL STRESS PROTEIN HP_0031"/>
    <property type="match status" value="1"/>
</dbReference>
<dbReference type="EMBL" id="PUEJ01000011">
    <property type="protein sequence ID" value="PRH84794.1"/>
    <property type="molecule type" value="Genomic_DNA"/>
</dbReference>
<dbReference type="InterPro" id="IPR006016">
    <property type="entry name" value="UspA"/>
</dbReference>